<comment type="caution">
    <text evidence="1">The sequence shown here is derived from an EMBL/GenBank/DDBJ whole genome shotgun (WGS) entry which is preliminary data.</text>
</comment>
<feature type="non-terminal residue" evidence="1">
    <location>
        <position position="1"/>
    </location>
</feature>
<reference evidence="1 2" key="1">
    <citation type="submission" date="2018-06" db="EMBL/GenBank/DDBJ databases">
        <title>NTM in soil in Japan.</title>
        <authorList>
            <person name="Ohya K."/>
        </authorList>
    </citation>
    <scope>NUCLEOTIDE SEQUENCE [LARGE SCALE GENOMIC DNA]</scope>
    <source>
        <strain evidence="1 2">GF28</strain>
    </source>
</reference>
<evidence type="ECO:0000313" key="1">
    <source>
        <dbReference type="EMBL" id="RAV03817.1"/>
    </source>
</evidence>
<dbReference type="AlphaFoldDB" id="A0A329LIA8"/>
<gene>
    <name evidence="1" type="ORF">DQP57_24950</name>
</gene>
<dbReference type="EMBL" id="QMEV01000101">
    <property type="protein sequence ID" value="RAV03817.1"/>
    <property type="molecule type" value="Genomic_DNA"/>
</dbReference>
<proteinExistence type="predicted"/>
<protein>
    <submittedName>
        <fullName evidence="1">Uncharacterized protein</fullName>
    </submittedName>
</protein>
<accession>A0A329LIA8</accession>
<name>A0A329LIA8_9MYCO</name>
<organism evidence="1 2">
    <name type="scientific">Mycobacterium colombiense</name>
    <dbReference type="NCBI Taxonomy" id="339268"/>
    <lineage>
        <taxon>Bacteria</taxon>
        <taxon>Bacillati</taxon>
        <taxon>Actinomycetota</taxon>
        <taxon>Actinomycetes</taxon>
        <taxon>Mycobacteriales</taxon>
        <taxon>Mycobacteriaceae</taxon>
        <taxon>Mycobacterium</taxon>
        <taxon>Mycobacterium avium complex (MAC)</taxon>
    </lineage>
</organism>
<evidence type="ECO:0000313" key="2">
    <source>
        <dbReference type="Proteomes" id="UP000250915"/>
    </source>
</evidence>
<dbReference type="Proteomes" id="UP000250915">
    <property type="component" value="Unassembled WGS sequence"/>
</dbReference>
<sequence length="68" mass="7176">AGDLGRARAVADAALATAGRLGLLPLRWALACLLIDIESVTFPAHQLHEIRDVCAGQVRRAGGTWRSA</sequence>